<sequence length="147" mass="17380">MKLSDEESYKAARISAECIMFIAFEVWKLWFTFDEMYVTVQWFLLALKIDAYFEFGAYALYVSYLEANDLYNYYTSYRLAFIIAAVWTIALAIMCLLNFNKGLKEFVQWKPFSRKLLRGQSAIYNMNQADTFHGLEDQRADEPIDDE</sequence>
<evidence type="ECO:0008006" key="4">
    <source>
        <dbReference type="Google" id="ProtNLM"/>
    </source>
</evidence>
<dbReference type="EMBL" id="BAABUJ010000007">
    <property type="protein sequence ID" value="GAA5796911.1"/>
    <property type="molecule type" value="Genomic_DNA"/>
</dbReference>
<reference evidence="2 3" key="1">
    <citation type="submission" date="2024-04" db="EMBL/GenBank/DDBJ databases">
        <title>genome sequences of Mucor flavus KT1a and Helicostylum pulchrum KT1b strains isolation_sourced from the surface of a dry-aged beef.</title>
        <authorList>
            <person name="Toyotome T."/>
            <person name="Hosono M."/>
            <person name="Torimaru M."/>
            <person name="Fukuda K."/>
            <person name="Mikami N."/>
        </authorList>
    </citation>
    <scope>NUCLEOTIDE SEQUENCE [LARGE SCALE GENOMIC DNA]</scope>
    <source>
        <strain evidence="2 3">KT1b</strain>
    </source>
</reference>
<keyword evidence="1" id="KW-0812">Transmembrane</keyword>
<evidence type="ECO:0000256" key="1">
    <source>
        <dbReference type="SAM" id="Phobius"/>
    </source>
</evidence>
<feature type="transmembrane region" description="Helical" evidence="1">
    <location>
        <begin position="76"/>
        <end position="99"/>
    </location>
</feature>
<keyword evidence="1" id="KW-1133">Transmembrane helix</keyword>
<dbReference type="Proteomes" id="UP001476247">
    <property type="component" value="Unassembled WGS sequence"/>
</dbReference>
<proteinExistence type="predicted"/>
<accession>A0ABP9XQ40</accession>
<name>A0ABP9XQ40_9FUNG</name>
<comment type="caution">
    <text evidence="2">The sequence shown here is derived from an EMBL/GenBank/DDBJ whole genome shotgun (WGS) entry which is preliminary data.</text>
</comment>
<evidence type="ECO:0000313" key="3">
    <source>
        <dbReference type="Proteomes" id="UP001476247"/>
    </source>
</evidence>
<feature type="transmembrane region" description="Helical" evidence="1">
    <location>
        <begin position="42"/>
        <end position="64"/>
    </location>
</feature>
<keyword evidence="3" id="KW-1185">Reference proteome</keyword>
<protein>
    <recommendedName>
        <fullName evidence="4">Transmembrane protein</fullName>
    </recommendedName>
</protein>
<keyword evidence="1" id="KW-0472">Membrane</keyword>
<organism evidence="2 3">
    <name type="scientific">Helicostylum pulchrum</name>
    <dbReference type="NCBI Taxonomy" id="562976"/>
    <lineage>
        <taxon>Eukaryota</taxon>
        <taxon>Fungi</taxon>
        <taxon>Fungi incertae sedis</taxon>
        <taxon>Mucoromycota</taxon>
        <taxon>Mucoromycotina</taxon>
        <taxon>Mucoromycetes</taxon>
        <taxon>Mucorales</taxon>
        <taxon>Mucorineae</taxon>
        <taxon>Mucoraceae</taxon>
        <taxon>Helicostylum</taxon>
    </lineage>
</organism>
<gene>
    <name evidence="2" type="ORF">HPULCUR_002289</name>
</gene>
<evidence type="ECO:0000313" key="2">
    <source>
        <dbReference type="EMBL" id="GAA5796911.1"/>
    </source>
</evidence>